<feature type="compositionally biased region" description="Polar residues" evidence="1">
    <location>
        <begin position="28"/>
        <end position="37"/>
    </location>
</feature>
<gene>
    <name evidence="2" type="ORF">ES332_A11G231500v1</name>
</gene>
<keyword evidence="3" id="KW-1185">Reference proteome</keyword>
<organism evidence="2 3">
    <name type="scientific">Gossypium tomentosum</name>
    <name type="common">Hawaiian cotton</name>
    <name type="synonym">Gossypium sandvicense</name>
    <dbReference type="NCBI Taxonomy" id="34277"/>
    <lineage>
        <taxon>Eukaryota</taxon>
        <taxon>Viridiplantae</taxon>
        <taxon>Streptophyta</taxon>
        <taxon>Embryophyta</taxon>
        <taxon>Tracheophyta</taxon>
        <taxon>Spermatophyta</taxon>
        <taxon>Magnoliopsida</taxon>
        <taxon>eudicotyledons</taxon>
        <taxon>Gunneridae</taxon>
        <taxon>Pentapetalae</taxon>
        <taxon>rosids</taxon>
        <taxon>malvids</taxon>
        <taxon>Malvales</taxon>
        <taxon>Malvaceae</taxon>
        <taxon>Malvoideae</taxon>
        <taxon>Gossypium</taxon>
    </lineage>
</organism>
<sequence>MGRHLIPDEKEKYASASSISFAKRRNESNITAHATPS</sequence>
<accession>A0A5D2NDL6</accession>
<reference evidence="2 3" key="1">
    <citation type="submission" date="2019-07" db="EMBL/GenBank/DDBJ databases">
        <title>WGS assembly of Gossypium tomentosum.</title>
        <authorList>
            <person name="Chen Z.J."/>
            <person name="Sreedasyam A."/>
            <person name="Ando A."/>
            <person name="Song Q."/>
            <person name="De L."/>
            <person name="Hulse-Kemp A."/>
            <person name="Ding M."/>
            <person name="Ye W."/>
            <person name="Kirkbride R."/>
            <person name="Jenkins J."/>
            <person name="Plott C."/>
            <person name="Lovell J."/>
            <person name="Lin Y.-M."/>
            <person name="Vaughn R."/>
            <person name="Liu B."/>
            <person name="Li W."/>
            <person name="Simpson S."/>
            <person name="Scheffler B."/>
            <person name="Saski C."/>
            <person name="Grover C."/>
            <person name="Hu G."/>
            <person name="Conover J."/>
            <person name="Carlson J."/>
            <person name="Shu S."/>
            <person name="Boston L."/>
            <person name="Williams M."/>
            <person name="Peterson D."/>
            <person name="Mcgee K."/>
            <person name="Jones D."/>
            <person name="Wendel J."/>
            <person name="Stelly D."/>
            <person name="Grimwood J."/>
            <person name="Schmutz J."/>
        </authorList>
    </citation>
    <scope>NUCLEOTIDE SEQUENCE [LARGE SCALE GENOMIC DNA]</scope>
    <source>
        <strain evidence="2">7179.01</strain>
    </source>
</reference>
<dbReference type="AlphaFoldDB" id="A0A5D2NDL6"/>
<name>A0A5D2NDL6_GOSTO</name>
<feature type="region of interest" description="Disordered" evidence="1">
    <location>
        <begin position="1"/>
        <end position="37"/>
    </location>
</feature>
<evidence type="ECO:0000313" key="3">
    <source>
        <dbReference type="Proteomes" id="UP000322667"/>
    </source>
</evidence>
<evidence type="ECO:0000313" key="2">
    <source>
        <dbReference type="EMBL" id="TYI01902.1"/>
    </source>
</evidence>
<feature type="compositionally biased region" description="Basic and acidic residues" evidence="1">
    <location>
        <begin position="1"/>
        <end position="13"/>
    </location>
</feature>
<proteinExistence type="predicted"/>
<dbReference type="EMBL" id="CM017620">
    <property type="protein sequence ID" value="TYI01902.1"/>
    <property type="molecule type" value="Genomic_DNA"/>
</dbReference>
<dbReference type="Proteomes" id="UP000322667">
    <property type="component" value="Chromosome A11"/>
</dbReference>
<protein>
    <submittedName>
        <fullName evidence="2">Uncharacterized protein</fullName>
    </submittedName>
</protein>
<evidence type="ECO:0000256" key="1">
    <source>
        <dbReference type="SAM" id="MobiDB-lite"/>
    </source>
</evidence>